<dbReference type="KEGG" id="puo:RZN69_11555"/>
<dbReference type="AlphaFoldDB" id="A0AAQ3QYE7"/>
<evidence type="ECO:0000259" key="4">
    <source>
        <dbReference type="PROSITE" id="PS01124"/>
    </source>
</evidence>
<evidence type="ECO:0000256" key="2">
    <source>
        <dbReference type="ARBA" id="ARBA00023125"/>
    </source>
</evidence>
<proteinExistence type="predicted"/>
<protein>
    <submittedName>
        <fullName evidence="5">AraC family transcriptional regulator</fullName>
    </submittedName>
</protein>
<evidence type="ECO:0000313" key="5">
    <source>
        <dbReference type="EMBL" id="WOO43725.1"/>
    </source>
</evidence>
<evidence type="ECO:0000256" key="1">
    <source>
        <dbReference type="ARBA" id="ARBA00023015"/>
    </source>
</evidence>
<dbReference type="SUPFAM" id="SSF46689">
    <property type="entry name" value="Homeodomain-like"/>
    <property type="match status" value="1"/>
</dbReference>
<keyword evidence="3" id="KW-0804">Transcription</keyword>
<dbReference type="Gene3D" id="1.10.10.60">
    <property type="entry name" value="Homeodomain-like"/>
    <property type="match status" value="1"/>
</dbReference>
<evidence type="ECO:0000256" key="3">
    <source>
        <dbReference type="ARBA" id="ARBA00023163"/>
    </source>
</evidence>
<name>A0AAQ3QYE7_9BACT</name>
<dbReference type="PROSITE" id="PS01124">
    <property type="entry name" value="HTH_ARAC_FAMILY_2"/>
    <property type="match status" value="1"/>
</dbReference>
<dbReference type="RefSeq" id="WP_317836323.1">
    <property type="nucleotide sequence ID" value="NZ_CP136920.1"/>
</dbReference>
<dbReference type="GO" id="GO:0003700">
    <property type="term" value="F:DNA-binding transcription factor activity"/>
    <property type="evidence" value="ECO:0007669"/>
    <property type="project" value="InterPro"/>
</dbReference>
<dbReference type="Pfam" id="PF12833">
    <property type="entry name" value="HTH_18"/>
    <property type="match status" value="1"/>
</dbReference>
<dbReference type="PANTHER" id="PTHR43280">
    <property type="entry name" value="ARAC-FAMILY TRANSCRIPTIONAL REGULATOR"/>
    <property type="match status" value="1"/>
</dbReference>
<gene>
    <name evidence="5" type="ORF">RZN69_11555</name>
</gene>
<accession>A0AAQ3QYE7</accession>
<dbReference type="InterPro" id="IPR011051">
    <property type="entry name" value="RmlC_Cupin_sf"/>
</dbReference>
<keyword evidence="2" id="KW-0238">DNA-binding</keyword>
<dbReference type="Gene3D" id="2.60.120.10">
    <property type="entry name" value="Jelly Rolls"/>
    <property type="match status" value="1"/>
</dbReference>
<dbReference type="InterPro" id="IPR014710">
    <property type="entry name" value="RmlC-like_jellyroll"/>
</dbReference>
<dbReference type="Proteomes" id="UP001304300">
    <property type="component" value="Chromosome"/>
</dbReference>
<dbReference type="InterPro" id="IPR020449">
    <property type="entry name" value="Tscrpt_reg_AraC-type_HTH"/>
</dbReference>
<feature type="domain" description="HTH araC/xylS-type" evidence="4">
    <location>
        <begin position="223"/>
        <end position="325"/>
    </location>
</feature>
<organism evidence="5 6">
    <name type="scientific">Rubellicoccus peritrichatus</name>
    <dbReference type="NCBI Taxonomy" id="3080537"/>
    <lineage>
        <taxon>Bacteria</taxon>
        <taxon>Pseudomonadati</taxon>
        <taxon>Verrucomicrobiota</taxon>
        <taxon>Opitutia</taxon>
        <taxon>Puniceicoccales</taxon>
        <taxon>Cerasicoccaceae</taxon>
        <taxon>Rubellicoccus</taxon>
    </lineage>
</organism>
<dbReference type="PRINTS" id="PR00032">
    <property type="entry name" value="HTHARAC"/>
</dbReference>
<dbReference type="InterPro" id="IPR009057">
    <property type="entry name" value="Homeodomain-like_sf"/>
</dbReference>
<reference evidence="5 6" key="1">
    <citation type="submission" date="2023-10" db="EMBL/GenBank/DDBJ databases">
        <title>Rubellicoccus peritrichatus gen. nov., sp. nov., isolated from an algae of coral reef tank.</title>
        <authorList>
            <person name="Luo J."/>
        </authorList>
    </citation>
    <scope>NUCLEOTIDE SEQUENCE [LARGE SCALE GENOMIC DNA]</scope>
    <source>
        <strain evidence="5 6">CR14</strain>
    </source>
</reference>
<dbReference type="SUPFAM" id="SSF51182">
    <property type="entry name" value="RmlC-like cupins"/>
    <property type="match status" value="1"/>
</dbReference>
<evidence type="ECO:0000313" key="6">
    <source>
        <dbReference type="Proteomes" id="UP001304300"/>
    </source>
</evidence>
<dbReference type="InterPro" id="IPR018060">
    <property type="entry name" value="HTH_AraC"/>
</dbReference>
<sequence>MRKAFKSDDCSPLTAAVKRGEVSLVAHSRGQYPGKHLSDDKLPGLRTIGYWDAVGPQSWGLPMHRNEGIEICYLLSGQTSFSTDTGEWLLHAGDITITRPWQRHSLGNPNIEACKLFWIILDVESSDARTQWEFPKWVGPDAHSRRELLRIFRQNQCCHLVDKGSQLKGFMQHTFEKITDDGPLATAYLANAINYLLLSVAQRLSEGIEQAGKDPQGFNQTIRQFFQGLEASIEKAADPWTVDTMAHACRVGKSYLTTSCREIFNSTPSEQLNLIRLFHASKLLTADPDRSVTQVAFETGFNSSQYFANRFKKHFGMTPQTYRAEHQ</sequence>
<dbReference type="SMART" id="SM00342">
    <property type="entry name" value="HTH_ARAC"/>
    <property type="match status" value="1"/>
</dbReference>
<dbReference type="PROSITE" id="PS00041">
    <property type="entry name" value="HTH_ARAC_FAMILY_1"/>
    <property type="match status" value="1"/>
</dbReference>
<dbReference type="EMBL" id="CP136920">
    <property type="protein sequence ID" value="WOO43725.1"/>
    <property type="molecule type" value="Genomic_DNA"/>
</dbReference>
<dbReference type="InterPro" id="IPR013096">
    <property type="entry name" value="Cupin_2"/>
</dbReference>
<dbReference type="Pfam" id="PF07883">
    <property type="entry name" value="Cupin_2"/>
    <property type="match status" value="1"/>
</dbReference>
<dbReference type="InterPro" id="IPR018062">
    <property type="entry name" value="HTH_AraC-typ_CS"/>
</dbReference>
<dbReference type="PANTHER" id="PTHR43280:SF2">
    <property type="entry name" value="HTH-TYPE TRANSCRIPTIONAL REGULATOR EXSA"/>
    <property type="match status" value="1"/>
</dbReference>
<keyword evidence="6" id="KW-1185">Reference proteome</keyword>
<dbReference type="GO" id="GO:0043565">
    <property type="term" value="F:sequence-specific DNA binding"/>
    <property type="evidence" value="ECO:0007669"/>
    <property type="project" value="InterPro"/>
</dbReference>
<keyword evidence="1" id="KW-0805">Transcription regulation</keyword>